<evidence type="ECO:0000256" key="1">
    <source>
        <dbReference type="ARBA" id="ARBA00001933"/>
    </source>
</evidence>
<dbReference type="OrthoDB" id="9807157at2"/>
<gene>
    <name evidence="6" type="primary">bioF</name>
    <name evidence="6" type="ORF">EB1_17520</name>
</gene>
<evidence type="ECO:0000313" key="6">
    <source>
        <dbReference type="EMBL" id="GEM51962.1"/>
    </source>
</evidence>
<keyword evidence="4" id="KW-0663">Pyridoxal phosphate</keyword>
<dbReference type="GO" id="GO:0009102">
    <property type="term" value="P:biotin biosynthetic process"/>
    <property type="evidence" value="ECO:0007669"/>
    <property type="project" value="TreeGrafter"/>
</dbReference>
<dbReference type="Pfam" id="PF00155">
    <property type="entry name" value="Aminotran_1_2"/>
    <property type="match status" value="1"/>
</dbReference>
<dbReference type="PANTHER" id="PTHR13693">
    <property type="entry name" value="CLASS II AMINOTRANSFERASE/8-AMINO-7-OXONONANOATE SYNTHASE"/>
    <property type="match status" value="1"/>
</dbReference>
<evidence type="ECO:0000256" key="3">
    <source>
        <dbReference type="ARBA" id="ARBA00022679"/>
    </source>
</evidence>
<dbReference type="GeneID" id="84651145"/>
<keyword evidence="3" id="KW-0808">Transferase</keyword>
<sequence>MNQILNFLQLSLQEREEKGVKRTLRTSPKTVDFFSNDYLGFARNKVLHQRILEEYNSQPELLFGSTGARLISGNTTYMREIEQFIAEEHQTEAALLFSSGYTANLALFSALLKRNDVVLVDENIHRSIHDGCRLSFAKKIKFRHNDLQHLELLLQKVGGRCFIAVESLYSMDGDLAPLTDMCGLAKKYGAALLVDEAHAFGVFGYGLVHKLGLQNEVFATVITYGKSMGMNGAVILSNQLVIDYLVNYASPFIYTTAMPHFHVSGLRIGYEFFKENDHFTNKLQENLVYFHSKGIVSTAHKQSPVQILKFQTTAQLRAIRERLEEANLHTFAVFPPTVREGEERLRVCIHAFNTKNEIAQLTEIIRKNE</sequence>
<organism evidence="6 7">
    <name type="scientific">Empedobacter brevis NBRC 14943 = ATCC 43319</name>
    <dbReference type="NCBI Taxonomy" id="1218108"/>
    <lineage>
        <taxon>Bacteria</taxon>
        <taxon>Pseudomonadati</taxon>
        <taxon>Bacteroidota</taxon>
        <taxon>Flavobacteriia</taxon>
        <taxon>Flavobacteriales</taxon>
        <taxon>Weeksellaceae</taxon>
        <taxon>Empedobacter</taxon>
    </lineage>
</organism>
<dbReference type="AlphaFoldDB" id="A0A511NGN5"/>
<dbReference type="Gene3D" id="3.90.1150.10">
    <property type="entry name" value="Aspartate Aminotransferase, domain 1"/>
    <property type="match status" value="1"/>
</dbReference>
<proteinExistence type="inferred from homology"/>
<dbReference type="InterPro" id="IPR015421">
    <property type="entry name" value="PyrdxlP-dep_Trfase_major"/>
</dbReference>
<dbReference type="EMBL" id="BJXC01000010">
    <property type="protein sequence ID" value="GEM51962.1"/>
    <property type="molecule type" value="Genomic_DNA"/>
</dbReference>
<dbReference type="STRING" id="1218108.GCA_000382425_03090"/>
<dbReference type="GO" id="GO:0030170">
    <property type="term" value="F:pyridoxal phosphate binding"/>
    <property type="evidence" value="ECO:0007669"/>
    <property type="project" value="InterPro"/>
</dbReference>
<reference evidence="6 7" key="1">
    <citation type="submission" date="2019-07" db="EMBL/GenBank/DDBJ databases">
        <title>Whole genome shotgun sequence of Empedobacter brevis NBRC 14943.</title>
        <authorList>
            <person name="Hosoyama A."/>
            <person name="Uohara A."/>
            <person name="Ohji S."/>
            <person name="Ichikawa N."/>
        </authorList>
    </citation>
    <scope>NUCLEOTIDE SEQUENCE [LARGE SCALE GENOMIC DNA]</scope>
    <source>
        <strain evidence="6 7">NBRC 14943</strain>
    </source>
</reference>
<comment type="cofactor">
    <cofactor evidence="1">
        <name>pyridoxal 5'-phosphate</name>
        <dbReference type="ChEBI" id="CHEBI:597326"/>
    </cofactor>
</comment>
<dbReference type="InterPro" id="IPR050087">
    <property type="entry name" value="AON_synthase_class-II"/>
</dbReference>
<dbReference type="SUPFAM" id="SSF53383">
    <property type="entry name" value="PLP-dependent transferases"/>
    <property type="match status" value="1"/>
</dbReference>
<dbReference type="InterPro" id="IPR015422">
    <property type="entry name" value="PyrdxlP-dep_Trfase_small"/>
</dbReference>
<name>A0A511NGN5_9FLAO</name>
<dbReference type="PANTHER" id="PTHR13693:SF77">
    <property type="entry name" value="8-AMINO-7-OXONONANOATE SYNTHASE"/>
    <property type="match status" value="1"/>
</dbReference>
<evidence type="ECO:0000313" key="7">
    <source>
        <dbReference type="Proteomes" id="UP000321245"/>
    </source>
</evidence>
<comment type="caution">
    <text evidence="6">The sequence shown here is derived from an EMBL/GenBank/DDBJ whole genome shotgun (WGS) entry which is preliminary data.</text>
</comment>
<feature type="domain" description="Aminotransferase class I/classII large" evidence="5">
    <location>
        <begin position="30"/>
        <end position="364"/>
    </location>
</feature>
<dbReference type="InterPro" id="IPR015424">
    <property type="entry name" value="PyrdxlP-dep_Trfase"/>
</dbReference>
<evidence type="ECO:0000256" key="4">
    <source>
        <dbReference type="ARBA" id="ARBA00022898"/>
    </source>
</evidence>
<accession>A0A511NGN5</accession>
<protein>
    <submittedName>
        <fullName evidence="6">8-amino-7-oxononanoate synthase</fullName>
    </submittedName>
</protein>
<dbReference type="GO" id="GO:0016740">
    <property type="term" value="F:transferase activity"/>
    <property type="evidence" value="ECO:0007669"/>
    <property type="project" value="UniProtKB-KW"/>
</dbReference>
<keyword evidence="7" id="KW-1185">Reference proteome</keyword>
<dbReference type="InterPro" id="IPR004839">
    <property type="entry name" value="Aminotransferase_I/II_large"/>
</dbReference>
<evidence type="ECO:0000259" key="5">
    <source>
        <dbReference type="Pfam" id="PF00155"/>
    </source>
</evidence>
<dbReference type="Gene3D" id="3.40.640.10">
    <property type="entry name" value="Type I PLP-dependent aspartate aminotransferase-like (Major domain)"/>
    <property type="match status" value="1"/>
</dbReference>
<dbReference type="RefSeq" id="WP_019976562.1">
    <property type="nucleotide sequence ID" value="NZ_BJXC01000010.1"/>
</dbReference>
<dbReference type="Proteomes" id="UP000321245">
    <property type="component" value="Unassembled WGS sequence"/>
</dbReference>
<evidence type="ECO:0000256" key="2">
    <source>
        <dbReference type="ARBA" id="ARBA00010008"/>
    </source>
</evidence>
<comment type="similarity">
    <text evidence="2">Belongs to the class-II pyridoxal-phosphate-dependent aminotransferase family. BioF subfamily.</text>
</comment>